<sequence>MASMGRPSVLTALGELQSAGILTSGRRHLIVKDMARLKALAQGEQLPGGTSCTDDASAM</sequence>
<dbReference type="AlphaFoldDB" id="A0A499UV84"/>
<protein>
    <recommendedName>
        <fullName evidence="1">HTH crp-type domain-containing protein</fullName>
    </recommendedName>
</protein>
<dbReference type="InterPro" id="IPR036388">
    <property type="entry name" value="WH-like_DNA-bd_sf"/>
</dbReference>
<name>A0A499UV84_9ACTN</name>
<dbReference type="GO" id="GO:0003677">
    <property type="term" value="F:DNA binding"/>
    <property type="evidence" value="ECO:0007669"/>
    <property type="project" value="InterPro"/>
</dbReference>
<organism evidence="2 3">
    <name type="scientific">Streptomyces antimycoticus</name>
    <dbReference type="NCBI Taxonomy" id="68175"/>
    <lineage>
        <taxon>Bacteria</taxon>
        <taxon>Bacillati</taxon>
        <taxon>Actinomycetota</taxon>
        <taxon>Actinomycetes</taxon>
        <taxon>Kitasatosporales</taxon>
        <taxon>Streptomycetaceae</taxon>
        <taxon>Streptomyces</taxon>
        <taxon>Streptomyces violaceusniger group</taxon>
    </lineage>
</organism>
<dbReference type="InterPro" id="IPR012318">
    <property type="entry name" value="HTH_CRP"/>
</dbReference>
<dbReference type="InterPro" id="IPR036390">
    <property type="entry name" value="WH_DNA-bd_sf"/>
</dbReference>
<dbReference type="Proteomes" id="UP000463951">
    <property type="component" value="Chromosome"/>
</dbReference>
<evidence type="ECO:0000259" key="1">
    <source>
        <dbReference type="PROSITE" id="PS51063"/>
    </source>
</evidence>
<dbReference type="SUPFAM" id="SSF46785">
    <property type="entry name" value="Winged helix' DNA-binding domain"/>
    <property type="match status" value="1"/>
</dbReference>
<dbReference type="PROSITE" id="PS51063">
    <property type="entry name" value="HTH_CRP_2"/>
    <property type="match status" value="1"/>
</dbReference>
<dbReference type="EMBL" id="AP019620">
    <property type="protein sequence ID" value="BBJ45062.1"/>
    <property type="molecule type" value="Genomic_DNA"/>
</dbReference>
<evidence type="ECO:0000313" key="3">
    <source>
        <dbReference type="Proteomes" id="UP000463951"/>
    </source>
</evidence>
<evidence type="ECO:0000313" key="2">
    <source>
        <dbReference type="EMBL" id="BBJ45062.1"/>
    </source>
</evidence>
<accession>A0A499UV84</accession>
<dbReference type="Gene3D" id="1.10.10.10">
    <property type="entry name" value="Winged helix-like DNA-binding domain superfamily/Winged helix DNA-binding domain"/>
    <property type="match status" value="1"/>
</dbReference>
<feature type="domain" description="HTH crp-type" evidence="1">
    <location>
        <begin position="1"/>
        <end position="35"/>
    </location>
</feature>
<gene>
    <name evidence="2" type="ORF">SSPO_077800</name>
</gene>
<proteinExistence type="predicted"/>
<reference evidence="2 3" key="1">
    <citation type="journal article" date="2020" name="Int. J. Syst. Evol. Microbiol.">
        <title>Reclassification of Streptomyces castelarensis and Streptomyces sporoclivatus as later heterotypic synonyms of Streptomyces antimycoticus.</title>
        <authorList>
            <person name="Komaki H."/>
            <person name="Tamura T."/>
        </authorList>
    </citation>
    <scope>NUCLEOTIDE SEQUENCE [LARGE SCALE GENOMIC DNA]</scope>
    <source>
        <strain evidence="2 3">NBRC 100767</strain>
    </source>
</reference>
<dbReference type="GO" id="GO:0006355">
    <property type="term" value="P:regulation of DNA-templated transcription"/>
    <property type="evidence" value="ECO:0007669"/>
    <property type="project" value="InterPro"/>
</dbReference>